<dbReference type="Gene3D" id="3.40.50.720">
    <property type="entry name" value="NAD(P)-binding Rossmann-like Domain"/>
    <property type="match status" value="1"/>
</dbReference>
<evidence type="ECO:0000256" key="3">
    <source>
        <dbReference type="ARBA" id="ARBA00023002"/>
    </source>
</evidence>
<keyword evidence="3 8" id="KW-0560">Oxidoreductase</keyword>
<dbReference type="InterPro" id="IPR022383">
    <property type="entry name" value="Lactate/malate_DH_C"/>
</dbReference>
<dbReference type="EMBL" id="AP023355">
    <property type="protein sequence ID" value="BCJ37705.1"/>
    <property type="molecule type" value="Genomic_DNA"/>
</dbReference>
<dbReference type="PIRSF" id="PIRSF000102">
    <property type="entry name" value="Lac_mal_DH"/>
    <property type="match status" value="1"/>
</dbReference>
<feature type="binding site" evidence="6">
    <location>
        <position position="158"/>
    </location>
    <ligand>
        <name>substrate</name>
    </ligand>
</feature>
<feature type="binding site" evidence="7">
    <location>
        <position position="34"/>
    </location>
    <ligand>
        <name>NAD(+)</name>
        <dbReference type="ChEBI" id="CHEBI:57540"/>
    </ligand>
</feature>
<dbReference type="InterPro" id="IPR036291">
    <property type="entry name" value="NAD(P)-bd_dom_sf"/>
</dbReference>
<feature type="domain" description="Lactate/malate dehydrogenase N-terminal" evidence="9">
    <location>
        <begin position="4"/>
        <end position="149"/>
    </location>
</feature>
<evidence type="ECO:0000256" key="2">
    <source>
        <dbReference type="ARBA" id="ARBA00022532"/>
    </source>
</evidence>
<dbReference type="Gene3D" id="3.90.110.10">
    <property type="entry name" value="Lactate dehydrogenase/glycoside hydrolase, family 4, C-terminal"/>
    <property type="match status" value="1"/>
</dbReference>
<evidence type="ECO:0000256" key="1">
    <source>
        <dbReference type="ARBA" id="ARBA00006054"/>
    </source>
</evidence>
<organism evidence="11 12">
    <name type="scientific">Actinocatenispora thailandica</name>
    <dbReference type="NCBI Taxonomy" id="227318"/>
    <lineage>
        <taxon>Bacteria</taxon>
        <taxon>Bacillati</taxon>
        <taxon>Actinomycetota</taxon>
        <taxon>Actinomycetes</taxon>
        <taxon>Micromonosporales</taxon>
        <taxon>Micromonosporaceae</taxon>
        <taxon>Actinocatenispora</taxon>
    </lineage>
</organism>
<dbReference type="CDD" id="cd01339">
    <property type="entry name" value="LDH-like_MDH"/>
    <property type="match status" value="1"/>
</dbReference>
<evidence type="ECO:0000259" key="9">
    <source>
        <dbReference type="Pfam" id="PF00056"/>
    </source>
</evidence>
<evidence type="ECO:0000256" key="8">
    <source>
        <dbReference type="RuleBase" id="RU003369"/>
    </source>
</evidence>
<feature type="binding site" evidence="6">
    <location>
        <position position="89"/>
    </location>
    <ligand>
        <name>substrate</name>
    </ligand>
</feature>
<feature type="active site" description="Proton acceptor" evidence="5">
    <location>
        <position position="182"/>
    </location>
</feature>
<dbReference type="PANTHER" id="PTHR43128">
    <property type="entry name" value="L-2-HYDROXYCARBOXYLATE DEHYDROGENASE (NAD(P)(+))"/>
    <property type="match status" value="1"/>
</dbReference>
<accession>A0A7R7DTX1</accession>
<protein>
    <submittedName>
        <fullName evidence="11">Malate dehydrogenase</fullName>
    </submittedName>
</protein>
<dbReference type="SUPFAM" id="SSF56327">
    <property type="entry name" value="LDH C-terminal domain-like"/>
    <property type="match status" value="1"/>
</dbReference>
<dbReference type="RefSeq" id="WP_203963871.1">
    <property type="nucleotide sequence ID" value="NZ_AP023355.1"/>
</dbReference>
<feature type="binding site" evidence="6">
    <location>
        <position position="127"/>
    </location>
    <ligand>
        <name>substrate</name>
    </ligand>
</feature>
<dbReference type="GO" id="GO:0006089">
    <property type="term" value="P:lactate metabolic process"/>
    <property type="evidence" value="ECO:0007669"/>
    <property type="project" value="TreeGrafter"/>
</dbReference>
<dbReference type="Pfam" id="PF00056">
    <property type="entry name" value="Ldh_1_N"/>
    <property type="match status" value="1"/>
</dbReference>
<dbReference type="PANTHER" id="PTHR43128:SF16">
    <property type="entry name" value="L-LACTATE DEHYDROGENASE"/>
    <property type="match status" value="1"/>
</dbReference>
<dbReference type="InterPro" id="IPR001557">
    <property type="entry name" value="L-lactate/malate_DH"/>
</dbReference>
<name>A0A7R7DTX1_9ACTN</name>
<dbReference type="KEGG" id="atl:Athai_52080"/>
<keyword evidence="12" id="KW-1185">Reference proteome</keyword>
<evidence type="ECO:0000256" key="7">
    <source>
        <dbReference type="PIRSR" id="PIRSR000102-3"/>
    </source>
</evidence>
<dbReference type="SUPFAM" id="SSF51735">
    <property type="entry name" value="NAD(P)-binding Rossmann-fold domains"/>
    <property type="match status" value="1"/>
</dbReference>
<dbReference type="Proteomes" id="UP000611640">
    <property type="component" value="Chromosome"/>
</dbReference>
<keyword evidence="2" id="KW-0816">Tricarboxylic acid cycle</keyword>
<feature type="binding site" evidence="7">
    <location>
        <begin position="125"/>
        <end position="127"/>
    </location>
    <ligand>
        <name>NAD(+)</name>
        <dbReference type="ChEBI" id="CHEBI:57540"/>
    </ligand>
</feature>
<dbReference type="AlphaFoldDB" id="A0A7R7DTX1"/>
<dbReference type="InterPro" id="IPR011275">
    <property type="entry name" value="Malate_DH_type3"/>
</dbReference>
<dbReference type="GO" id="GO:0006099">
    <property type="term" value="P:tricarboxylic acid cycle"/>
    <property type="evidence" value="ECO:0007669"/>
    <property type="project" value="UniProtKB-KW"/>
</dbReference>
<sequence>MAGKVSVIGAGAYGATTAHRLAECDAFDTVVLTDVVEGRAEGLALDIGQCRPIVGFETHVVGRTTGRGGDGYDVLAGSDVVVLAAGVPRTPGMSRQELLDTNAAVVRDAAAQIARHAAGAVLIVVTNPLDEMTALAQRVTGFPPSRVIGQGGVLDSARFSTFVADELGVPVSSVRTLTLGSHGDAMVPVPSRSTVDGRPLAEVVDADALDALTERTRTGGGEIVALLKTGSAYHAPSAAAAAMARAIAGDTGAVLPACAWLTGEYGIADVYLGVPVELGVTGVRRVVTTPLAESELAALTEAADTLRERQARLR</sequence>
<dbReference type="NCBIfam" id="NF004863">
    <property type="entry name" value="PRK06223.1"/>
    <property type="match status" value="1"/>
</dbReference>
<evidence type="ECO:0000259" key="10">
    <source>
        <dbReference type="Pfam" id="PF02866"/>
    </source>
</evidence>
<dbReference type="GO" id="GO:0004459">
    <property type="term" value="F:L-lactate dehydrogenase (NAD+) activity"/>
    <property type="evidence" value="ECO:0007669"/>
    <property type="project" value="TreeGrafter"/>
</dbReference>
<dbReference type="Pfam" id="PF02866">
    <property type="entry name" value="Ldh_1_C"/>
    <property type="match status" value="1"/>
</dbReference>
<evidence type="ECO:0000256" key="4">
    <source>
        <dbReference type="ARBA" id="ARBA00023027"/>
    </source>
</evidence>
<feature type="binding site" evidence="7">
    <location>
        <position position="102"/>
    </location>
    <ligand>
        <name>NAD(+)</name>
        <dbReference type="ChEBI" id="CHEBI:57540"/>
    </ligand>
</feature>
<dbReference type="InterPro" id="IPR015955">
    <property type="entry name" value="Lactate_DH/Glyco_Ohase_4_C"/>
</dbReference>
<proteinExistence type="inferred from homology"/>
<evidence type="ECO:0000313" key="11">
    <source>
        <dbReference type="EMBL" id="BCJ37705.1"/>
    </source>
</evidence>
<gene>
    <name evidence="11" type="primary">mdh_2</name>
    <name evidence="11" type="ORF">Athai_52080</name>
</gene>
<feature type="binding site" evidence="6">
    <location>
        <position position="95"/>
    </location>
    <ligand>
        <name>substrate</name>
    </ligand>
</feature>
<reference evidence="11 12" key="1">
    <citation type="submission" date="2020-08" db="EMBL/GenBank/DDBJ databases">
        <title>Whole genome shotgun sequence of Actinocatenispora thailandica NBRC 105041.</title>
        <authorList>
            <person name="Komaki H."/>
            <person name="Tamura T."/>
        </authorList>
    </citation>
    <scope>NUCLEOTIDE SEQUENCE [LARGE SCALE GENOMIC DNA]</scope>
    <source>
        <strain evidence="11 12">NBRC 105041</strain>
    </source>
</reference>
<keyword evidence="4 7" id="KW-0520">NAD</keyword>
<feature type="binding site" evidence="7">
    <location>
        <begin position="9"/>
        <end position="14"/>
    </location>
    <ligand>
        <name>NAD(+)</name>
        <dbReference type="ChEBI" id="CHEBI:57540"/>
    </ligand>
</feature>
<evidence type="ECO:0000256" key="5">
    <source>
        <dbReference type="PIRSR" id="PIRSR000102-1"/>
    </source>
</evidence>
<dbReference type="PRINTS" id="PR00086">
    <property type="entry name" value="LLDHDRGNASE"/>
</dbReference>
<comment type="similarity">
    <text evidence="1">Belongs to the LDH/MDH superfamily. LDH family.</text>
</comment>
<dbReference type="InterPro" id="IPR001236">
    <property type="entry name" value="Lactate/malate_DH_N"/>
</dbReference>
<evidence type="ECO:0000256" key="6">
    <source>
        <dbReference type="PIRSR" id="PIRSR000102-2"/>
    </source>
</evidence>
<evidence type="ECO:0000313" key="12">
    <source>
        <dbReference type="Proteomes" id="UP000611640"/>
    </source>
</evidence>
<feature type="domain" description="Lactate/malate dehydrogenase C-terminal" evidence="10">
    <location>
        <begin position="154"/>
        <end position="308"/>
    </location>
</feature>